<organism evidence="2 3">
    <name type="scientific">Populus trichocarpa</name>
    <name type="common">Western balsam poplar</name>
    <name type="synonym">Populus balsamifera subsp. trichocarpa</name>
    <dbReference type="NCBI Taxonomy" id="3694"/>
    <lineage>
        <taxon>Eukaryota</taxon>
        <taxon>Viridiplantae</taxon>
        <taxon>Streptophyta</taxon>
        <taxon>Embryophyta</taxon>
        <taxon>Tracheophyta</taxon>
        <taxon>Spermatophyta</taxon>
        <taxon>Magnoliopsida</taxon>
        <taxon>eudicotyledons</taxon>
        <taxon>Gunneridae</taxon>
        <taxon>Pentapetalae</taxon>
        <taxon>rosids</taxon>
        <taxon>fabids</taxon>
        <taxon>Malpighiales</taxon>
        <taxon>Salicaceae</taxon>
        <taxon>Saliceae</taxon>
        <taxon>Populus</taxon>
    </lineage>
</organism>
<dbReference type="PANTHER" id="PTHR37188:SF1">
    <property type="entry name" value="MEDIATOR OF RNA POLYMERASE II TRANSCRIPTION SUBUNIT-RELATED"/>
    <property type="match status" value="1"/>
</dbReference>
<evidence type="ECO:0000313" key="2">
    <source>
        <dbReference type="EMBL" id="PNT55504.1"/>
    </source>
</evidence>
<evidence type="ECO:0008006" key="4">
    <source>
        <dbReference type="Google" id="ProtNLM"/>
    </source>
</evidence>
<dbReference type="AlphaFoldDB" id="A0A2K2C0E8"/>
<dbReference type="Proteomes" id="UP000006729">
    <property type="component" value="Chromosome 1"/>
</dbReference>
<dbReference type="GO" id="GO:0016592">
    <property type="term" value="C:mediator complex"/>
    <property type="evidence" value="ECO:0000318"/>
    <property type="project" value="GO_Central"/>
</dbReference>
<dbReference type="InParanoid" id="A0A2K2C0E8"/>
<protein>
    <recommendedName>
        <fullName evidence="4">Mediator complex subunit 9</fullName>
    </recommendedName>
</protein>
<dbReference type="InterPro" id="IPR038790">
    <property type="entry name" value="Med9_plant"/>
</dbReference>
<keyword evidence="3" id="KW-1185">Reference proteome</keyword>
<gene>
    <name evidence="2" type="ORF">POPTR_001G196300</name>
</gene>
<reference evidence="2 3" key="1">
    <citation type="journal article" date="2006" name="Science">
        <title>The genome of black cottonwood, Populus trichocarpa (Torr. &amp; Gray).</title>
        <authorList>
            <person name="Tuskan G.A."/>
            <person name="Difazio S."/>
            <person name="Jansson S."/>
            <person name="Bohlmann J."/>
            <person name="Grigoriev I."/>
            <person name="Hellsten U."/>
            <person name="Putnam N."/>
            <person name="Ralph S."/>
            <person name="Rombauts S."/>
            <person name="Salamov A."/>
            <person name="Schein J."/>
            <person name="Sterck L."/>
            <person name="Aerts A."/>
            <person name="Bhalerao R.R."/>
            <person name="Bhalerao R.P."/>
            <person name="Blaudez D."/>
            <person name="Boerjan W."/>
            <person name="Brun A."/>
            <person name="Brunner A."/>
            <person name="Busov V."/>
            <person name="Campbell M."/>
            <person name="Carlson J."/>
            <person name="Chalot M."/>
            <person name="Chapman J."/>
            <person name="Chen G.L."/>
            <person name="Cooper D."/>
            <person name="Coutinho P.M."/>
            <person name="Couturier J."/>
            <person name="Covert S."/>
            <person name="Cronk Q."/>
            <person name="Cunningham R."/>
            <person name="Davis J."/>
            <person name="Degroeve S."/>
            <person name="Dejardin A."/>
            <person name="Depamphilis C."/>
            <person name="Detter J."/>
            <person name="Dirks B."/>
            <person name="Dubchak I."/>
            <person name="Duplessis S."/>
            <person name="Ehlting J."/>
            <person name="Ellis B."/>
            <person name="Gendler K."/>
            <person name="Goodstein D."/>
            <person name="Gribskov M."/>
            <person name="Grimwood J."/>
            <person name="Groover A."/>
            <person name="Gunter L."/>
            <person name="Hamberger B."/>
            <person name="Heinze B."/>
            <person name="Helariutta Y."/>
            <person name="Henrissat B."/>
            <person name="Holligan D."/>
            <person name="Holt R."/>
            <person name="Huang W."/>
            <person name="Islam-Faridi N."/>
            <person name="Jones S."/>
            <person name="Jones-Rhoades M."/>
            <person name="Jorgensen R."/>
            <person name="Joshi C."/>
            <person name="Kangasjarvi J."/>
            <person name="Karlsson J."/>
            <person name="Kelleher C."/>
            <person name="Kirkpatrick R."/>
            <person name="Kirst M."/>
            <person name="Kohler A."/>
            <person name="Kalluri U."/>
            <person name="Larimer F."/>
            <person name="Leebens-Mack J."/>
            <person name="Leple J.C."/>
            <person name="Locascio P."/>
            <person name="Lou Y."/>
            <person name="Lucas S."/>
            <person name="Martin F."/>
            <person name="Montanini B."/>
            <person name="Napoli C."/>
            <person name="Nelson D.R."/>
            <person name="Nelson C."/>
            <person name="Nieminen K."/>
            <person name="Nilsson O."/>
            <person name="Pereda V."/>
            <person name="Peter G."/>
            <person name="Philippe R."/>
            <person name="Pilate G."/>
            <person name="Poliakov A."/>
            <person name="Razumovskaya J."/>
            <person name="Richardson P."/>
            <person name="Rinaldi C."/>
            <person name="Ritland K."/>
            <person name="Rouze P."/>
            <person name="Ryaboy D."/>
            <person name="Schmutz J."/>
            <person name="Schrader J."/>
            <person name="Segerman B."/>
            <person name="Shin H."/>
            <person name="Siddiqui A."/>
            <person name="Sterky F."/>
            <person name="Terry A."/>
            <person name="Tsai C.J."/>
            <person name="Uberbacher E."/>
            <person name="Unneberg P."/>
            <person name="Vahala J."/>
            <person name="Wall K."/>
            <person name="Wessler S."/>
            <person name="Yang G."/>
            <person name="Yin T."/>
            <person name="Douglas C."/>
            <person name="Marra M."/>
            <person name="Sandberg G."/>
            <person name="Van de Peer Y."/>
            <person name="Rokhsar D."/>
        </authorList>
    </citation>
    <scope>NUCLEOTIDE SEQUENCE [LARGE SCALE GENOMIC DNA]</scope>
    <source>
        <strain evidence="3">cv. Nisqually</strain>
    </source>
</reference>
<dbReference type="STRING" id="3694.A0A2K2C0E8"/>
<accession>A0A2K2C0E8</accession>
<feature type="region of interest" description="Disordered" evidence="1">
    <location>
        <begin position="1"/>
        <end position="32"/>
    </location>
</feature>
<evidence type="ECO:0000256" key="1">
    <source>
        <dbReference type="SAM" id="MobiDB-lite"/>
    </source>
</evidence>
<dbReference type="EMBL" id="CM009290">
    <property type="protein sequence ID" value="PNT55504.1"/>
    <property type="molecule type" value="Genomic_DNA"/>
</dbReference>
<dbReference type="PANTHER" id="PTHR37188">
    <property type="entry name" value="MEDIATOR OF RNA POLYMERASE II TRANSCRIPTION SUBUNIT-RELATED"/>
    <property type="match status" value="1"/>
</dbReference>
<feature type="compositionally biased region" description="Polar residues" evidence="1">
    <location>
        <begin position="21"/>
        <end position="32"/>
    </location>
</feature>
<sequence>MKRDSGESFLASIPVLPPSTTPQKQRFIQQQHPQTSTPAIGLSLPSLTCNQIIICLQLVENGTRDQHSDALVNELNTHFDKCQQLLNSISSSINAKAAMTVDGEKRKLEERYQLLTKGEYIYIYLHIRELIGNYRNSVKKFLKSEP</sequence>
<name>A0A2K2C0E8_POPTR</name>
<proteinExistence type="predicted"/>
<evidence type="ECO:0000313" key="3">
    <source>
        <dbReference type="Proteomes" id="UP000006729"/>
    </source>
</evidence>